<keyword evidence="3" id="KW-0614">Plasmid</keyword>
<dbReference type="InterPro" id="IPR036514">
    <property type="entry name" value="SGNH_hydro_sf"/>
</dbReference>
<evidence type="ECO:0000313" key="4">
    <source>
        <dbReference type="Proteomes" id="UP000019591"/>
    </source>
</evidence>
<protein>
    <submittedName>
        <fullName evidence="3">Arylesterase protein</fullName>
    </submittedName>
</protein>
<gene>
    <name evidence="3" type="ORF">EAL2_808p04320</name>
</gene>
<evidence type="ECO:0000313" key="3">
    <source>
        <dbReference type="EMBL" id="AHM57936.1"/>
    </source>
</evidence>
<organism evidence="3 4">
    <name type="scientific">Peptoclostridium acidaminophilum DSM 3953</name>
    <dbReference type="NCBI Taxonomy" id="1286171"/>
    <lineage>
        <taxon>Bacteria</taxon>
        <taxon>Bacillati</taxon>
        <taxon>Bacillota</taxon>
        <taxon>Clostridia</taxon>
        <taxon>Peptostreptococcales</taxon>
        <taxon>Peptoclostridiaceae</taxon>
        <taxon>Peptoclostridium</taxon>
    </lineage>
</organism>
<dbReference type="Pfam" id="PF13472">
    <property type="entry name" value="Lipase_GDSL_2"/>
    <property type="match status" value="1"/>
</dbReference>
<evidence type="ECO:0000256" key="1">
    <source>
        <dbReference type="SAM" id="MobiDB-lite"/>
    </source>
</evidence>
<reference evidence="3 4" key="1">
    <citation type="journal article" date="2014" name="Genome Announc.">
        <title>Complete Genome Sequence of Amino Acid-Utilizing Eubacterium acidaminophilum al-2 (DSM 3953).</title>
        <authorList>
            <person name="Poehlein A."/>
            <person name="Andreesen J.R."/>
            <person name="Daniel R."/>
        </authorList>
    </citation>
    <scope>NUCLEOTIDE SEQUENCE [LARGE SCALE GENOMIC DNA]</scope>
    <source>
        <strain evidence="3 4">DSM 3953</strain>
        <plasmid evidence="4">Plasmid EAL2_808p</plasmid>
    </source>
</reference>
<dbReference type="PATRIC" id="fig|1286171.3.peg.2610"/>
<geneLocation type="plasmid" evidence="3 4">
    <name>EAL2_808p</name>
</geneLocation>
<feature type="domain" description="SGNH hydrolase-type esterase" evidence="2">
    <location>
        <begin position="6"/>
        <end position="181"/>
    </location>
</feature>
<dbReference type="RefSeq" id="WP_025436791.1">
    <property type="nucleotide sequence ID" value="NZ_CP007453.1"/>
</dbReference>
<keyword evidence="4" id="KW-1185">Reference proteome</keyword>
<dbReference type="HOGENOM" id="CLU_088167_0_0_9"/>
<dbReference type="Proteomes" id="UP000019591">
    <property type="component" value="Plasmid EAL2_808p"/>
</dbReference>
<dbReference type="InterPro" id="IPR013830">
    <property type="entry name" value="SGNH_hydro"/>
</dbReference>
<dbReference type="EMBL" id="CP007453">
    <property type="protein sequence ID" value="AHM57936.1"/>
    <property type="molecule type" value="Genomic_DNA"/>
</dbReference>
<evidence type="ECO:0000259" key="2">
    <source>
        <dbReference type="Pfam" id="PF13472"/>
    </source>
</evidence>
<proteinExistence type="predicted"/>
<feature type="compositionally biased region" description="Basic and acidic residues" evidence="1">
    <location>
        <begin position="144"/>
        <end position="153"/>
    </location>
</feature>
<dbReference type="SUPFAM" id="SSF52266">
    <property type="entry name" value="SGNH hydrolase"/>
    <property type="match status" value="1"/>
</dbReference>
<accession>W8UAW5</accession>
<dbReference type="OrthoDB" id="164654at2"/>
<sequence length="208" mass="22887">MKTVLCYGDSNTWGMNPENGSRYPKNVRWTGVLQNMLGDSYEVIAEGLCGRTTVWDDPISLECRNGKRFLLTCLASHKPVDILVIMLGTNDLKHRFSLEAVDVAKGVETLVKIASSSCAGPDMKSPEILVIIPPPTETTDDEDSHSQGGREKSLGLSRQFKRLLEDKCHLLDAGSIISSSKLDGEHIDMQSHRILAEAVFEMIGDIAK</sequence>
<dbReference type="KEGG" id="eac:EAL2_808p04320"/>
<dbReference type="Gene3D" id="3.40.50.1110">
    <property type="entry name" value="SGNH hydrolase"/>
    <property type="match status" value="1"/>
</dbReference>
<dbReference type="eggNOG" id="COG2755">
    <property type="taxonomic scope" value="Bacteria"/>
</dbReference>
<dbReference type="AlphaFoldDB" id="W8UAW5"/>
<name>W8UAW5_PEPAC</name>
<feature type="region of interest" description="Disordered" evidence="1">
    <location>
        <begin position="133"/>
        <end position="154"/>
    </location>
</feature>
<dbReference type="CDD" id="cd01839">
    <property type="entry name" value="SGNH_arylesterase_like"/>
    <property type="match status" value="1"/>
</dbReference>